<evidence type="ECO:0000313" key="3">
    <source>
        <dbReference type="Proteomes" id="UP000033358"/>
    </source>
</evidence>
<organism evidence="2 3">
    <name type="scientific">Candidatus Arcanibacter lacustris</name>
    <dbReference type="NCBI Taxonomy" id="1607817"/>
    <lineage>
        <taxon>Bacteria</taxon>
        <taxon>Pseudomonadati</taxon>
        <taxon>Pseudomonadota</taxon>
        <taxon>Alphaproteobacteria</taxon>
        <taxon>Rickettsiales</taxon>
        <taxon>Candidatus Arcanibacter</taxon>
    </lineage>
</organism>
<keyword evidence="3" id="KW-1185">Reference proteome</keyword>
<dbReference type="PROSITE" id="PS51257">
    <property type="entry name" value="PROKAR_LIPOPROTEIN"/>
    <property type="match status" value="1"/>
</dbReference>
<dbReference type="AlphaFoldDB" id="A0A0F5MNN1"/>
<comment type="caution">
    <text evidence="2">The sequence shown here is derived from an EMBL/GenBank/DDBJ whole genome shotgun (WGS) entry which is preliminary data.</text>
</comment>
<dbReference type="Proteomes" id="UP000033358">
    <property type="component" value="Unassembled WGS sequence"/>
</dbReference>
<sequence>MLNKILENIIFVIIISILGSCTSLETLNRAPLKGDRFQNNLVEHYKKLAQKEAKVFNWSDYQHFINKAFAATKGLNPLPENLSYWKIPQTKLTEFVLARKKLLSLLYTHKLKDNFPELAAKAQYNFDCWVEEQDKAWRPDSTYECREYFYKSIYQLSNLISPSSYKSPTVKAAPKKIAKKPAQTASKVVAKSTPDKIVQKPKPEVVVAVKKPTPVATKSEAKKYVFSMKHNDAKLDQKQKATLSHIASYLAANPKYSLNILSYNNSKISDTEKMMIAKYRAQIIKDILKKNGVQNNKITSYSFASLTLDQIESELSSYGDNVINIVIGE</sequence>
<protein>
    <recommendedName>
        <fullName evidence="1">OmpA-like domain-containing protein</fullName>
    </recommendedName>
</protein>
<evidence type="ECO:0000259" key="1">
    <source>
        <dbReference type="Pfam" id="PF00691"/>
    </source>
</evidence>
<dbReference type="SUPFAM" id="SSF103088">
    <property type="entry name" value="OmpA-like"/>
    <property type="match status" value="1"/>
</dbReference>
<proteinExistence type="predicted"/>
<name>A0A0F5MNN1_9RICK</name>
<gene>
    <name evidence="2" type="ORF">SZ25_00732</name>
</gene>
<dbReference type="Pfam" id="PF00691">
    <property type="entry name" value="OmpA"/>
    <property type="match status" value="1"/>
</dbReference>
<dbReference type="EMBL" id="JYHA01000121">
    <property type="protein sequence ID" value="KKB96179.1"/>
    <property type="molecule type" value="Genomic_DNA"/>
</dbReference>
<evidence type="ECO:0000313" key="2">
    <source>
        <dbReference type="EMBL" id="KKB96179.1"/>
    </source>
</evidence>
<dbReference type="InterPro" id="IPR006665">
    <property type="entry name" value="OmpA-like"/>
</dbReference>
<dbReference type="InterPro" id="IPR036737">
    <property type="entry name" value="OmpA-like_sf"/>
</dbReference>
<dbReference type="Gene3D" id="3.30.1330.60">
    <property type="entry name" value="OmpA-like domain"/>
    <property type="match status" value="1"/>
</dbReference>
<feature type="domain" description="OmpA-like" evidence="1">
    <location>
        <begin position="231"/>
        <end position="303"/>
    </location>
</feature>
<accession>A0A0F5MNN1</accession>
<reference evidence="2 3" key="1">
    <citation type="submission" date="2015-02" db="EMBL/GenBank/DDBJ databases">
        <title>Single cell genomics of a rare environmental alphaproteobacterium provides unique insights into Rickettsiaceae evolution.</title>
        <authorList>
            <person name="Martijn J."/>
            <person name="Schulz F."/>
            <person name="Zaremba-Niedzwiedzka K."/>
            <person name="Viklund J."/>
            <person name="Stepanauskas R."/>
            <person name="Andersson S.G.E."/>
            <person name="Horn M."/>
            <person name="Guy L."/>
            <person name="Ettema T.J.G."/>
        </authorList>
    </citation>
    <scope>NUCLEOTIDE SEQUENCE [LARGE SCALE GENOMIC DNA]</scope>
    <source>
        <strain evidence="2 3">SCGC AAA041-L04</strain>
    </source>
</reference>